<dbReference type="PRINTS" id="PR00458">
    <property type="entry name" value="PEROXIDASE"/>
</dbReference>
<comment type="caution">
    <text evidence="18">The sequence shown here is derived from an EMBL/GenBank/DDBJ whole genome shotgun (WGS) entry which is preliminary data.</text>
</comment>
<dbReference type="OrthoDB" id="2113341at2759"/>
<sequence>MWKPLSMPMLTSCDGSIQLAGAVGVSNCPGAPRIPFFMGRPAPTEASPDGLIPEPFDSVDTILARFSDAGFSAAEVVALLASHTVAAADTVDPTIPGTPFDSTPDLFDSQFFIEVQLKGTLFPGTSDNEGEVMSPALGEMRLQSDAELARDSRTACEWQSFVDNQAKLKSAFADAMKKMSLLGHNVDDLVDCSDVIPTPQDLPASAGPHLLPSLTMDDIEAACDDTPFPSLTALAGPATSIPPVPPS</sequence>
<dbReference type="InterPro" id="IPR002016">
    <property type="entry name" value="Haem_peroxidase"/>
</dbReference>
<comment type="cofactor">
    <cofactor evidence="14 16">
        <name>Ca(2+)</name>
        <dbReference type="ChEBI" id="CHEBI:29108"/>
    </cofactor>
    <text evidence="14 16">Binds 2 calcium ions per subunit.</text>
</comment>
<dbReference type="GO" id="GO:0046872">
    <property type="term" value="F:metal ion binding"/>
    <property type="evidence" value="ECO:0007669"/>
    <property type="project" value="UniProtKB-UniRule"/>
</dbReference>
<feature type="binding site" evidence="14">
    <location>
        <position position="108"/>
    </location>
    <ligand>
        <name>Ca(2+)</name>
        <dbReference type="ChEBI" id="CHEBI:29108"/>
        <label>2</label>
    </ligand>
</feature>
<evidence type="ECO:0000256" key="6">
    <source>
        <dbReference type="ARBA" id="ARBA00022723"/>
    </source>
</evidence>
<dbReference type="InterPro" id="IPR019793">
    <property type="entry name" value="Peroxidases_heam-ligand_BS"/>
</dbReference>
<evidence type="ECO:0000256" key="1">
    <source>
        <dbReference type="ARBA" id="ARBA00004613"/>
    </source>
</evidence>
<dbReference type="Gene3D" id="1.10.420.10">
    <property type="entry name" value="Peroxidase, domain 2"/>
    <property type="match status" value="2"/>
</dbReference>
<evidence type="ECO:0000256" key="15">
    <source>
        <dbReference type="PIRSR" id="PIRSR601621-4"/>
    </source>
</evidence>
<dbReference type="GO" id="GO:0034599">
    <property type="term" value="P:cellular response to oxidative stress"/>
    <property type="evidence" value="ECO:0007669"/>
    <property type="project" value="InterPro"/>
</dbReference>
<keyword evidence="11 15" id="KW-1015">Disulfide bond</keyword>
<dbReference type="PANTHER" id="PTHR31356">
    <property type="entry name" value="THYLAKOID LUMENAL 29 KDA PROTEIN, CHLOROPLASTIC-RELATED"/>
    <property type="match status" value="1"/>
</dbReference>
<feature type="binding site" evidence="14">
    <location>
        <position position="103"/>
    </location>
    <ligand>
        <name>Ca(2+)</name>
        <dbReference type="ChEBI" id="CHEBI:29108"/>
        <label>2</label>
    </ligand>
</feature>
<keyword evidence="13" id="KW-0376">Hydrogen peroxide</keyword>
<reference evidence="18 19" key="1">
    <citation type="journal article" date="2020" name="ISME J.">
        <title>Uncovering the hidden diversity of litter-decomposition mechanisms in mushroom-forming fungi.</title>
        <authorList>
            <person name="Floudas D."/>
            <person name="Bentzer J."/>
            <person name="Ahren D."/>
            <person name="Johansson T."/>
            <person name="Persson P."/>
            <person name="Tunlid A."/>
        </authorList>
    </citation>
    <scope>NUCLEOTIDE SEQUENCE [LARGE SCALE GENOMIC DNA]</scope>
    <source>
        <strain evidence="18 19">CBS 291.85</strain>
    </source>
</reference>
<comment type="similarity">
    <text evidence="2 16">Belongs to the peroxidase family. Ligninase subfamily.</text>
</comment>
<dbReference type="GO" id="GO:0000302">
    <property type="term" value="P:response to reactive oxygen species"/>
    <property type="evidence" value="ECO:0007669"/>
    <property type="project" value="TreeGrafter"/>
</dbReference>
<keyword evidence="4 16" id="KW-0575">Peroxidase</keyword>
<organism evidence="18 19">
    <name type="scientific">Tetrapyrgos nigripes</name>
    <dbReference type="NCBI Taxonomy" id="182062"/>
    <lineage>
        <taxon>Eukaryota</taxon>
        <taxon>Fungi</taxon>
        <taxon>Dikarya</taxon>
        <taxon>Basidiomycota</taxon>
        <taxon>Agaricomycotina</taxon>
        <taxon>Agaricomycetes</taxon>
        <taxon>Agaricomycetidae</taxon>
        <taxon>Agaricales</taxon>
        <taxon>Marasmiineae</taxon>
        <taxon>Marasmiaceae</taxon>
        <taxon>Tetrapyrgos</taxon>
    </lineage>
</organism>
<evidence type="ECO:0000256" key="5">
    <source>
        <dbReference type="ARBA" id="ARBA00022617"/>
    </source>
</evidence>
<dbReference type="SUPFAM" id="SSF48113">
    <property type="entry name" value="Heme-dependent peroxidases"/>
    <property type="match status" value="1"/>
</dbReference>
<dbReference type="AlphaFoldDB" id="A0A8H5GU12"/>
<dbReference type="GO" id="GO:0005576">
    <property type="term" value="C:extracellular region"/>
    <property type="evidence" value="ECO:0007669"/>
    <property type="project" value="UniProtKB-SubCell"/>
</dbReference>
<evidence type="ECO:0000256" key="14">
    <source>
        <dbReference type="PIRSR" id="PIRSR601621-2"/>
    </source>
</evidence>
<dbReference type="InterPro" id="IPR001621">
    <property type="entry name" value="Ligninase"/>
</dbReference>
<dbReference type="Pfam" id="PF00141">
    <property type="entry name" value="peroxidase"/>
    <property type="match status" value="1"/>
</dbReference>
<dbReference type="Proteomes" id="UP000559256">
    <property type="component" value="Unassembled WGS sequence"/>
</dbReference>
<keyword evidence="12" id="KW-0325">Glycoprotein</keyword>
<evidence type="ECO:0000256" key="11">
    <source>
        <dbReference type="ARBA" id="ARBA00023157"/>
    </source>
</evidence>
<evidence type="ECO:0000313" key="19">
    <source>
        <dbReference type="Proteomes" id="UP000559256"/>
    </source>
</evidence>
<evidence type="ECO:0000256" key="7">
    <source>
        <dbReference type="ARBA" id="ARBA00022729"/>
    </source>
</evidence>
<evidence type="ECO:0000256" key="8">
    <source>
        <dbReference type="ARBA" id="ARBA00022837"/>
    </source>
</evidence>
<keyword evidence="10 14" id="KW-0408">Iron</keyword>
<comment type="subcellular location">
    <subcellularLocation>
        <location evidence="1">Secreted</location>
    </subcellularLocation>
</comment>
<dbReference type="GO" id="GO:0042744">
    <property type="term" value="P:hydrogen peroxide catabolic process"/>
    <property type="evidence" value="ECO:0007669"/>
    <property type="project" value="UniProtKB-KW"/>
</dbReference>
<dbReference type="EC" id="1.11.1.-" evidence="16"/>
<dbReference type="PRINTS" id="PR00462">
    <property type="entry name" value="LIGNINASE"/>
</dbReference>
<feature type="disulfide bond" evidence="15">
    <location>
        <begin position="156"/>
        <end position="223"/>
    </location>
</feature>
<name>A0A8H5GU12_9AGAR</name>
<evidence type="ECO:0000256" key="3">
    <source>
        <dbReference type="ARBA" id="ARBA00022525"/>
    </source>
</evidence>
<keyword evidence="19" id="KW-1185">Reference proteome</keyword>
<dbReference type="InterPro" id="IPR044831">
    <property type="entry name" value="Ccp1-like"/>
</dbReference>
<comment type="cofactor">
    <cofactor evidence="14">
        <name>heme b</name>
        <dbReference type="ChEBI" id="CHEBI:60344"/>
    </cofactor>
    <text evidence="14">Binds 1 heme b (iron(II)-protoporphyrin IX) group per subunit.</text>
</comment>
<dbReference type="GO" id="GO:0004601">
    <property type="term" value="F:peroxidase activity"/>
    <property type="evidence" value="ECO:0007669"/>
    <property type="project" value="UniProtKB-KW"/>
</dbReference>
<dbReference type="PANTHER" id="PTHR31356:SF66">
    <property type="entry name" value="CATALASE-PEROXIDASE"/>
    <property type="match status" value="1"/>
</dbReference>
<evidence type="ECO:0000256" key="12">
    <source>
        <dbReference type="ARBA" id="ARBA00023180"/>
    </source>
</evidence>
<evidence type="ECO:0000313" key="18">
    <source>
        <dbReference type="EMBL" id="KAF5370845.1"/>
    </source>
</evidence>
<feature type="binding site" evidence="14">
    <location>
        <position position="101"/>
    </location>
    <ligand>
        <name>Ca(2+)</name>
        <dbReference type="ChEBI" id="CHEBI:29108"/>
        <label>2</label>
    </ligand>
</feature>
<dbReference type="GO" id="GO:0020037">
    <property type="term" value="F:heme binding"/>
    <property type="evidence" value="ECO:0007669"/>
    <property type="project" value="UniProtKB-UniRule"/>
</dbReference>
<dbReference type="InterPro" id="IPR010255">
    <property type="entry name" value="Haem_peroxidase_sf"/>
</dbReference>
<keyword evidence="5 14" id="KW-0349">Heme</keyword>
<dbReference type="PROSITE" id="PS00435">
    <property type="entry name" value="PEROXIDASE_1"/>
    <property type="match status" value="1"/>
</dbReference>
<protein>
    <recommendedName>
        <fullName evidence="16">Peroxidase</fullName>
        <ecNumber evidence="16">1.11.1.-</ecNumber>
    </recommendedName>
</protein>
<evidence type="ECO:0000256" key="16">
    <source>
        <dbReference type="RuleBase" id="RU363051"/>
    </source>
</evidence>
<keyword evidence="8 14" id="KW-0106">Calcium</keyword>
<keyword evidence="7" id="KW-0732">Signal</keyword>
<accession>A0A8H5GU12</accession>
<feature type="binding site" description="axial binding residue" evidence="14">
    <location>
        <position position="83"/>
    </location>
    <ligand>
        <name>heme b</name>
        <dbReference type="ChEBI" id="CHEBI:60344"/>
    </ligand>
    <ligandPart>
        <name>Fe</name>
        <dbReference type="ChEBI" id="CHEBI:18248"/>
    </ligandPart>
</feature>
<evidence type="ECO:0000256" key="9">
    <source>
        <dbReference type="ARBA" id="ARBA00023002"/>
    </source>
</evidence>
<dbReference type="InterPro" id="IPR024589">
    <property type="entry name" value="Ligninase_C"/>
</dbReference>
<keyword evidence="3" id="KW-0964">Secreted</keyword>
<dbReference type="EMBL" id="JAACJM010000010">
    <property type="protein sequence ID" value="KAF5370845.1"/>
    <property type="molecule type" value="Genomic_DNA"/>
</dbReference>
<keyword evidence="9 16" id="KW-0560">Oxidoreductase</keyword>
<gene>
    <name evidence="18" type="ORF">D9758_002113</name>
</gene>
<evidence type="ECO:0000259" key="17">
    <source>
        <dbReference type="PROSITE" id="PS50873"/>
    </source>
</evidence>
<feature type="domain" description="Plant heme peroxidase family profile" evidence="17">
    <location>
        <begin position="1"/>
        <end position="196"/>
    </location>
</feature>
<evidence type="ECO:0000256" key="13">
    <source>
        <dbReference type="ARBA" id="ARBA00023324"/>
    </source>
</evidence>
<evidence type="ECO:0000256" key="4">
    <source>
        <dbReference type="ARBA" id="ARBA00022559"/>
    </source>
</evidence>
<feature type="binding site" evidence="14">
    <location>
        <position position="84"/>
    </location>
    <ligand>
        <name>Ca(2+)</name>
        <dbReference type="ChEBI" id="CHEBI:29108"/>
        <label>2</label>
    </ligand>
</feature>
<evidence type="ECO:0000256" key="10">
    <source>
        <dbReference type="ARBA" id="ARBA00023004"/>
    </source>
</evidence>
<dbReference type="Pfam" id="PF11895">
    <property type="entry name" value="Peroxidase_ext"/>
    <property type="match status" value="1"/>
</dbReference>
<evidence type="ECO:0000256" key="2">
    <source>
        <dbReference type="ARBA" id="ARBA00006089"/>
    </source>
</evidence>
<keyword evidence="6 14" id="KW-0479">Metal-binding</keyword>
<proteinExistence type="inferred from homology"/>
<dbReference type="PROSITE" id="PS50873">
    <property type="entry name" value="PEROXIDASE_4"/>
    <property type="match status" value="1"/>
</dbReference>